<dbReference type="EC" id="2.7.1.15" evidence="9"/>
<name>A0A221T1P7_9DEIO</name>
<dbReference type="Proteomes" id="UP000259030">
    <property type="component" value="Plasmid pDFI1"/>
</dbReference>
<feature type="active site" description="Proton acceptor" evidence="9">
    <location>
        <position position="248"/>
    </location>
</feature>
<dbReference type="SUPFAM" id="SSF53613">
    <property type="entry name" value="Ribokinase-like"/>
    <property type="match status" value="1"/>
</dbReference>
<feature type="binding site" evidence="9">
    <location>
        <begin position="42"/>
        <end position="46"/>
    </location>
    <ligand>
        <name>substrate</name>
    </ligand>
</feature>
<dbReference type="UniPathway" id="UPA00916">
    <property type="reaction ID" value="UER00889"/>
</dbReference>
<gene>
    <name evidence="9" type="primary">rbsK</name>
    <name evidence="11" type="ORF">DFI_16255</name>
</gene>
<reference evidence="11 12" key="1">
    <citation type="submission" date="2017-05" db="EMBL/GenBank/DDBJ databases">
        <title>The complete genome sequence of Deinococcus ficus isolated from the rhizosphere of the Ficus religiosa L. in Taiwan.</title>
        <authorList>
            <person name="Wu K.-M."/>
            <person name="Liao T.-L."/>
            <person name="Liu Y.-M."/>
            <person name="Young C.-C."/>
            <person name="Tsai S.-F."/>
        </authorList>
    </citation>
    <scope>NUCLEOTIDE SEQUENCE [LARGE SCALE GENOMIC DNA]</scope>
    <source>
        <strain evidence="11 12">CC-FR2-10</strain>
        <plasmid evidence="12">pdfi1</plasmid>
    </source>
</reference>
<feature type="binding site" evidence="9">
    <location>
        <position position="280"/>
    </location>
    <ligand>
        <name>K(+)</name>
        <dbReference type="ChEBI" id="CHEBI:29103"/>
    </ligand>
</feature>
<evidence type="ECO:0000256" key="2">
    <source>
        <dbReference type="ARBA" id="ARBA00022723"/>
    </source>
</evidence>
<feature type="binding site" evidence="9">
    <location>
        <position position="277"/>
    </location>
    <ligand>
        <name>K(+)</name>
        <dbReference type="ChEBI" id="CHEBI:29103"/>
    </ligand>
</feature>
<keyword evidence="7 9" id="KW-0630">Potassium</keyword>
<keyword evidence="3 9" id="KW-0547">Nucleotide-binding</keyword>
<dbReference type="GO" id="GO:0005524">
    <property type="term" value="F:ATP binding"/>
    <property type="evidence" value="ECO:0007669"/>
    <property type="project" value="UniProtKB-UniRule"/>
</dbReference>
<dbReference type="PRINTS" id="PR00990">
    <property type="entry name" value="RIBOKINASE"/>
</dbReference>
<evidence type="ECO:0000256" key="5">
    <source>
        <dbReference type="ARBA" id="ARBA00022840"/>
    </source>
</evidence>
<dbReference type="PANTHER" id="PTHR10584:SF166">
    <property type="entry name" value="RIBOKINASE"/>
    <property type="match status" value="1"/>
</dbReference>
<dbReference type="InterPro" id="IPR011611">
    <property type="entry name" value="PfkB_dom"/>
</dbReference>
<dbReference type="InterPro" id="IPR002139">
    <property type="entry name" value="Ribo/fructo_kinase"/>
</dbReference>
<dbReference type="GO" id="GO:0005829">
    <property type="term" value="C:cytosol"/>
    <property type="evidence" value="ECO:0007669"/>
    <property type="project" value="TreeGrafter"/>
</dbReference>
<comment type="function">
    <text evidence="9">Catalyzes the phosphorylation of ribose at O-5 in a reaction requiring ATP and magnesium. The resulting D-ribose-5-phosphate can then be used either for sythesis of nucleotides, histidine, and tryptophan, or as a component of the pentose phosphate pathway.</text>
</comment>
<feature type="binding site" evidence="9">
    <location>
        <begin position="216"/>
        <end position="221"/>
    </location>
    <ligand>
        <name>ATP</name>
        <dbReference type="ChEBI" id="CHEBI:30616"/>
    </ligand>
</feature>
<dbReference type="RefSeq" id="WP_043779168.1">
    <property type="nucleotide sequence ID" value="NZ_CP021082.1"/>
</dbReference>
<evidence type="ECO:0000313" key="11">
    <source>
        <dbReference type="EMBL" id="ASN82800.1"/>
    </source>
</evidence>
<geneLocation type="plasmid" evidence="12">
    <name>pdfi1</name>
</geneLocation>
<keyword evidence="4 9" id="KW-0418">Kinase</keyword>
<dbReference type="KEGG" id="dfc:DFI_16255"/>
<evidence type="ECO:0000256" key="3">
    <source>
        <dbReference type="ARBA" id="ARBA00022741"/>
    </source>
</evidence>
<sequence length="302" mass="30022">MRGRRVIMVAGSLNMDFAVHVKALPAPGETVTGSPYLVSPGGKGANQAVACARAGAAVKFVGCVGADAHGDTLQKALQADGIDTAHLRRVNAPTGAAFVTVAASGENAIVVSGGANHALDGSDLPELTGVTHLILQLESPLPAVCAFAQAAQDAGVHVTLNAAPAQALPDSLLHLVDLLVVNAGELAALGAAQTGLDLEGQLEALAGRGPRAIVVTLGEDGAACWSDGRVQRTAAFGVQAVDTTGAGDTFVGVLVASLPLMPLAAAVRRASAAAALSCTQPGAQLSMPFSPAIDRLASTATL</sequence>
<feature type="binding site" evidence="9">
    <location>
        <position position="248"/>
    </location>
    <ligand>
        <name>substrate</name>
    </ligand>
</feature>
<keyword evidence="8 9" id="KW-0119">Carbohydrate metabolism</keyword>
<dbReference type="GO" id="GO:0004747">
    <property type="term" value="F:ribokinase activity"/>
    <property type="evidence" value="ECO:0007669"/>
    <property type="project" value="UniProtKB-UniRule"/>
</dbReference>
<keyword evidence="9" id="KW-0963">Cytoplasm</keyword>
<keyword evidence="2 9" id="KW-0479">Metal-binding</keyword>
<comment type="subcellular location">
    <subcellularLocation>
        <location evidence="9">Cytoplasm</location>
    </subcellularLocation>
</comment>
<dbReference type="AlphaFoldDB" id="A0A221T1P7"/>
<proteinExistence type="inferred from homology"/>
<keyword evidence="5 9" id="KW-0067">ATP-binding</keyword>
<feature type="binding site" evidence="9">
    <location>
        <position position="182"/>
    </location>
    <ligand>
        <name>ATP</name>
        <dbReference type="ChEBI" id="CHEBI:30616"/>
    </ligand>
</feature>
<feature type="binding site" evidence="9">
    <location>
        <position position="242"/>
    </location>
    <ligand>
        <name>K(+)</name>
        <dbReference type="ChEBI" id="CHEBI:29103"/>
    </ligand>
</feature>
<feature type="binding site" evidence="9">
    <location>
        <position position="286"/>
    </location>
    <ligand>
        <name>K(+)</name>
        <dbReference type="ChEBI" id="CHEBI:29103"/>
    </ligand>
</feature>
<protein>
    <recommendedName>
        <fullName evidence="9">Ribokinase</fullName>
        <shortName evidence="9">RK</shortName>
        <ecNumber evidence="9">2.7.1.15</ecNumber>
    </recommendedName>
</protein>
<comment type="caution">
    <text evidence="9">Lacks conserved residue(s) required for the propagation of feature annotation.</text>
</comment>
<evidence type="ECO:0000256" key="4">
    <source>
        <dbReference type="ARBA" id="ARBA00022777"/>
    </source>
</evidence>
<comment type="catalytic activity">
    <reaction evidence="9">
        <text>D-ribose + ATP = D-ribose 5-phosphate + ADP + H(+)</text>
        <dbReference type="Rhea" id="RHEA:13697"/>
        <dbReference type="ChEBI" id="CHEBI:15378"/>
        <dbReference type="ChEBI" id="CHEBI:30616"/>
        <dbReference type="ChEBI" id="CHEBI:47013"/>
        <dbReference type="ChEBI" id="CHEBI:78346"/>
        <dbReference type="ChEBI" id="CHEBI:456216"/>
        <dbReference type="EC" id="2.7.1.15"/>
    </reaction>
</comment>
<comment type="activity regulation">
    <text evidence="9">Activated by a monovalent cation that binds near, but not in, the active site. The most likely occupant of the site in vivo is potassium. Ion binding induces a conformational change that may alter substrate affinity.</text>
</comment>
<feature type="binding site" evidence="9">
    <location>
        <begin position="247"/>
        <end position="248"/>
    </location>
    <ligand>
        <name>ATP</name>
        <dbReference type="ChEBI" id="CHEBI:30616"/>
    </ligand>
</feature>
<dbReference type="InterPro" id="IPR011877">
    <property type="entry name" value="Ribokinase"/>
</dbReference>
<evidence type="ECO:0000256" key="7">
    <source>
        <dbReference type="ARBA" id="ARBA00022958"/>
    </source>
</evidence>
<comment type="cofactor">
    <cofactor evidence="9">
        <name>Mg(2+)</name>
        <dbReference type="ChEBI" id="CHEBI:18420"/>
    </cofactor>
    <text evidence="9">Requires a divalent cation, most likely magnesium in vivo, as an electrophilic catalyst to aid phosphoryl group transfer. It is the chelate of the metal and the nucleotide that is the actual substrate.</text>
</comment>
<dbReference type="Pfam" id="PF00294">
    <property type="entry name" value="PfkB"/>
    <property type="match status" value="1"/>
</dbReference>
<keyword evidence="1 9" id="KW-0808">Transferase</keyword>
<comment type="pathway">
    <text evidence="9">Carbohydrate metabolism; D-ribose degradation; D-ribose 5-phosphate from beta-D-ribopyranose: step 2/2.</text>
</comment>
<dbReference type="GO" id="GO:0046872">
    <property type="term" value="F:metal ion binding"/>
    <property type="evidence" value="ECO:0007669"/>
    <property type="project" value="UniProtKB-KW"/>
</dbReference>
<keyword evidence="6 9" id="KW-0460">Magnesium</keyword>
<dbReference type="InterPro" id="IPR029056">
    <property type="entry name" value="Ribokinase-like"/>
</dbReference>
<feature type="binding site" evidence="9">
    <location>
        <begin position="14"/>
        <end position="16"/>
    </location>
    <ligand>
        <name>substrate</name>
    </ligand>
</feature>
<dbReference type="EMBL" id="CP021082">
    <property type="protein sequence ID" value="ASN82800.1"/>
    <property type="molecule type" value="Genomic_DNA"/>
</dbReference>
<accession>A0A221T1P7</accession>
<feature type="domain" description="Carbohydrate kinase PfkB" evidence="10">
    <location>
        <begin position="7"/>
        <end position="288"/>
    </location>
</feature>
<dbReference type="HAMAP" id="MF_01987">
    <property type="entry name" value="Ribokinase"/>
    <property type="match status" value="1"/>
</dbReference>
<dbReference type="GO" id="GO:0019303">
    <property type="term" value="P:D-ribose catabolic process"/>
    <property type="evidence" value="ECO:0007669"/>
    <property type="project" value="UniProtKB-UniRule"/>
</dbReference>
<dbReference type="CDD" id="cd01174">
    <property type="entry name" value="ribokinase"/>
    <property type="match status" value="1"/>
</dbReference>
<evidence type="ECO:0000256" key="8">
    <source>
        <dbReference type="ARBA" id="ARBA00023277"/>
    </source>
</evidence>
<organism evidence="11 12">
    <name type="scientific">Deinococcus ficus</name>
    <dbReference type="NCBI Taxonomy" id="317577"/>
    <lineage>
        <taxon>Bacteria</taxon>
        <taxon>Thermotogati</taxon>
        <taxon>Deinococcota</taxon>
        <taxon>Deinococci</taxon>
        <taxon>Deinococcales</taxon>
        <taxon>Deinococcaceae</taxon>
        <taxon>Deinococcus</taxon>
    </lineage>
</organism>
<comment type="subunit">
    <text evidence="9">Homodimer.</text>
</comment>
<evidence type="ECO:0000256" key="1">
    <source>
        <dbReference type="ARBA" id="ARBA00022679"/>
    </source>
</evidence>
<feature type="binding site" evidence="9">
    <location>
        <position position="138"/>
    </location>
    <ligand>
        <name>substrate</name>
    </ligand>
</feature>
<keyword evidence="12" id="KW-1185">Reference proteome</keyword>
<evidence type="ECO:0000256" key="6">
    <source>
        <dbReference type="ARBA" id="ARBA00022842"/>
    </source>
</evidence>
<comment type="similarity">
    <text evidence="9">Belongs to the carbohydrate kinase PfkB family. Ribokinase subfamily.</text>
</comment>
<evidence type="ECO:0000259" key="10">
    <source>
        <dbReference type="Pfam" id="PF00294"/>
    </source>
</evidence>
<evidence type="ECO:0000313" key="12">
    <source>
        <dbReference type="Proteomes" id="UP000259030"/>
    </source>
</evidence>
<dbReference type="PANTHER" id="PTHR10584">
    <property type="entry name" value="SUGAR KINASE"/>
    <property type="match status" value="1"/>
</dbReference>
<evidence type="ECO:0000256" key="9">
    <source>
        <dbReference type="HAMAP-Rule" id="MF_01987"/>
    </source>
</evidence>
<feature type="binding site" evidence="9">
    <location>
        <position position="244"/>
    </location>
    <ligand>
        <name>K(+)</name>
        <dbReference type="ChEBI" id="CHEBI:29103"/>
    </ligand>
</feature>
<dbReference type="Gene3D" id="3.40.1190.20">
    <property type="match status" value="1"/>
</dbReference>
<feature type="binding site" evidence="9">
    <location>
        <position position="282"/>
    </location>
    <ligand>
        <name>K(+)</name>
        <dbReference type="ChEBI" id="CHEBI:29103"/>
    </ligand>
</feature>
<keyword evidence="11" id="KW-0614">Plasmid</keyword>